<comment type="subcellular location">
    <subcellularLocation>
        <location evidence="1">Endoplasmic reticulum membrane</location>
        <topology evidence="1">Single-pass type I membrane protein</topology>
    </subcellularLocation>
</comment>
<feature type="compositionally biased region" description="Basic and acidic residues" evidence="14">
    <location>
        <begin position="269"/>
        <end position="280"/>
    </location>
</feature>
<sequence length="299" mass="33798">MKPPSTIYYLPSWLALFSSAFSETPPGPNAIRLSNVQTLTLHAHRMTWYRRVSPIHQLKCVGPSSVCRLYEVDSMRCTNQGYDYDEEDIQWTCTASLPPEFKLGSTDVICEGYRDAEDKWVLKGSCGVEYRLLLTEKGEERYGRRLRYTSKSSSTTASESENDWLATYLFAFIFICIAVVILYFVCYGENGRGNRPGQRGNNNRGGGDDDDPPPPYDYQYQSQRKRSGSGPGFWTGAAAGSAAGYTMGRRHNRQQAERETNAGTSSSSRRYDLDRDEPRPSRNFSPTRVNTGFGSTRRR</sequence>
<feature type="region of interest" description="Disordered" evidence="14">
    <location>
        <begin position="193"/>
        <end position="233"/>
    </location>
</feature>
<feature type="chain" id="PRO_5013053269" description="Store-operated calcium entry-associated regulatory factor" evidence="16">
    <location>
        <begin position="23"/>
        <end position="299"/>
    </location>
</feature>
<evidence type="ECO:0000256" key="9">
    <source>
        <dbReference type="ARBA" id="ARBA00022837"/>
    </source>
</evidence>
<feature type="region of interest" description="Disordered" evidence="14">
    <location>
        <begin position="245"/>
        <end position="299"/>
    </location>
</feature>
<dbReference type="OrthoDB" id="20303at2759"/>
<keyword evidence="7 16" id="KW-0732">Signal</keyword>
<accession>A0A225A9U1</accession>
<dbReference type="PANTHER" id="PTHR15929">
    <property type="entry name" value="STORE-OPERATED CALCIUM ENTRY-ASSOCIATED REGULATORY FACTOR"/>
    <property type="match status" value="1"/>
</dbReference>
<evidence type="ECO:0000256" key="8">
    <source>
        <dbReference type="ARBA" id="ARBA00022824"/>
    </source>
</evidence>
<dbReference type="GeneID" id="31007692"/>
<dbReference type="PANTHER" id="PTHR15929:SF0">
    <property type="entry name" value="STORE-OPERATED CALCIUM ENTRY-ASSOCIATED REGULATORY FACTOR"/>
    <property type="match status" value="1"/>
</dbReference>
<evidence type="ECO:0000256" key="15">
    <source>
        <dbReference type="SAM" id="Phobius"/>
    </source>
</evidence>
<feature type="transmembrane region" description="Helical" evidence="15">
    <location>
        <begin position="164"/>
        <end position="185"/>
    </location>
</feature>
<evidence type="ECO:0000256" key="14">
    <source>
        <dbReference type="SAM" id="MobiDB-lite"/>
    </source>
</evidence>
<evidence type="ECO:0000256" key="4">
    <source>
        <dbReference type="ARBA" id="ARBA00022448"/>
    </source>
</evidence>
<evidence type="ECO:0000256" key="5">
    <source>
        <dbReference type="ARBA" id="ARBA00022568"/>
    </source>
</evidence>
<evidence type="ECO:0000256" key="13">
    <source>
        <dbReference type="ARBA" id="ARBA00031116"/>
    </source>
</evidence>
<evidence type="ECO:0000256" key="6">
    <source>
        <dbReference type="ARBA" id="ARBA00022692"/>
    </source>
</evidence>
<keyword evidence="4" id="KW-0813">Transport</keyword>
<keyword evidence="12 15" id="KW-0472">Membrane</keyword>
<evidence type="ECO:0000256" key="10">
    <source>
        <dbReference type="ARBA" id="ARBA00022989"/>
    </source>
</evidence>
<name>A0A225A9U1_TALAT</name>
<protein>
    <recommendedName>
        <fullName evidence="3">Store-operated calcium entry-associated regulatory factor</fullName>
    </recommendedName>
    <alternativeName>
        <fullName evidence="13">Transmembrane protein 66</fullName>
    </alternativeName>
</protein>
<evidence type="ECO:0000313" key="17">
    <source>
        <dbReference type="EMBL" id="OKL56840.1"/>
    </source>
</evidence>
<dbReference type="RefSeq" id="XP_020116961.1">
    <property type="nucleotide sequence ID" value="XM_020262841.1"/>
</dbReference>
<dbReference type="GO" id="GO:2001256">
    <property type="term" value="P:regulation of store-operated calcium entry"/>
    <property type="evidence" value="ECO:0007669"/>
    <property type="project" value="InterPro"/>
</dbReference>
<feature type="signal peptide" evidence="16">
    <location>
        <begin position="1"/>
        <end position="22"/>
    </location>
</feature>
<evidence type="ECO:0000256" key="16">
    <source>
        <dbReference type="SAM" id="SignalP"/>
    </source>
</evidence>
<dbReference type="Proteomes" id="UP000214365">
    <property type="component" value="Unassembled WGS sequence"/>
</dbReference>
<keyword evidence="11" id="KW-0406">Ion transport</keyword>
<evidence type="ECO:0000256" key="1">
    <source>
        <dbReference type="ARBA" id="ARBA00004115"/>
    </source>
</evidence>
<keyword evidence="5" id="KW-0109">Calcium transport</keyword>
<dbReference type="GO" id="GO:0006816">
    <property type="term" value="P:calcium ion transport"/>
    <property type="evidence" value="ECO:0007669"/>
    <property type="project" value="UniProtKB-KW"/>
</dbReference>
<dbReference type="GO" id="GO:0005789">
    <property type="term" value="C:endoplasmic reticulum membrane"/>
    <property type="evidence" value="ECO:0007669"/>
    <property type="project" value="UniProtKB-SubCell"/>
</dbReference>
<keyword evidence="9" id="KW-0106">Calcium</keyword>
<evidence type="ECO:0000256" key="3">
    <source>
        <dbReference type="ARBA" id="ARBA00016584"/>
    </source>
</evidence>
<reference evidence="17 18" key="1">
    <citation type="submission" date="2015-06" db="EMBL/GenBank/DDBJ databases">
        <title>Talaromyces atroroseus IBT 11181 draft genome.</title>
        <authorList>
            <person name="Rasmussen K.B."/>
            <person name="Rasmussen S."/>
            <person name="Petersen B."/>
            <person name="Sicheritz-Ponten T."/>
            <person name="Mortensen U.H."/>
            <person name="Thrane U."/>
        </authorList>
    </citation>
    <scope>NUCLEOTIDE SEQUENCE [LARGE SCALE GENOMIC DNA]</scope>
    <source>
        <strain evidence="17 18">IBT 11181</strain>
    </source>
</reference>
<feature type="compositionally biased region" description="Low complexity" evidence="14">
    <location>
        <begin position="193"/>
        <end position="202"/>
    </location>
</feature>
<comment type="caution">
    <text evidence="17">The sequence shown here is derived from an EMBL/GenBank/DDBJ whole genome shotgun (WGS) entry which is preliminary data.</text>
</comment>
<evidence type="ECO:0000256" key="12">
    <source>
        <dbReference type="ARBA" id="ARBA00023136"/>
    </source>
</evidence>
<dbReference type="STRING" id="1441469.A0A225A9U1"/>
<organism evidence="17 18">
    <name type="scientific">Talaromyces atroroseus</name>
    <dbReference type="NCBI Taxonomy" id="1441469"/>
    <lineage>
        <taxon>Eukaryota</taxon>
        <taxon>Fungi</taxon>
        <taxon>Dikarya</taxon>
        <taxon>Ascomycota</taxon>
        <taxon>Pezizomycotina</taxon>
        <taxon>Eurotiomycetes</taxon>
        <taxon>Eurotiomycetidae</taxon>
        <taxon>Eurotiales</taxon>
        <taxon>Trichocomaceae</taxon>
        <taxon>Talaromyces</taxon>
        <taxon>Talaromyces sect. Trachyspermi</taxon>
    </lineage>
</organism>
<evidence type="ECO:0000256" key="7">
    <source>
        <dbReference type="ARBA" id="ARBA00022729"/>
    </source>
</evidence>
<dbReference type="InterPro" id="IPR009567">
    <property type="entry name" value="SARAF"/>
</dbReference>
<keyword evidence="8" id="KW-0256">Endoplasmic reticulum</keyword>
<dbReference type="EMBL" id="LFMY01000013">
    <property type="protein sequence ID" value="OKL56840.1"/>
    <property type="molecule type" value="Genomic_DNA"/>
</dbReference>
<dbReference type="AlphaFoldDB" id="A0A225A9U1"/>
<keyword evidence="6 15" id="KW-0812">Transmembrane</keyword>
<proteinExistence type="inferred from homology"/>
<comment type="similarity">
    <text evidence="2">Belongs to the SARAF family.</text>
</comment>
<keyword evidence="18" id="KW-1185">Reference proteome</keyword>
<evidence type="ECO:0000256" key="2">
    <source>
        <dbReference type="ARBA" id="ARBA00006833"/>
    </source>
</evidence>
<keyword evidence="10 15" id="KW-1133">Transmembrane helix</keyword>
<dbReference type="Pfam" id="PF06682">
    <property type="entry name" value="SARAF"/>
    <property type="match status" value="1"/>
</dbReference>
<gene>
    <name evidence="17" type="ORF">UA08_07936</name>
</gene>
<evidence type="ECO:0000313" key="18">
    <source>
        <dbReference type="Proteomes" id="UP000214365"/>
    </source>
</evidence>
<feature type="compositionally biased region" description="Polar residues" evidence="14">
    <location>
        <begin position="282"/>
        <end position="299"/>
    </location>
</feature>
<evidence type="ECO:0000256" key="11">
    <source>
        <dbReference type="ARBA" id="ARBA00023065"/>
    </source>
</evidence>